<organism evidence="1 2">
    <name type="scientific">Ceratobasidium theobromae</name>
    <dbReference type="NCBI Taxonomy" id="1582974"/>
    <lineage>
        <taxon>Eukaryota</taxon>
        <taxon>Fungi</taxon>
        <taxon>Dikarya</taxon>
        <taxon>Basidiomycota</taxon>
        <taxon>Agaricomycotina</taxon>
        <taxon>Agaricomycetes</taxon>
        <taxon>Cantharellales</taxon>
        <taxon>Ceratobasidiaceae</taxon>
        <taxon>Ceratobasidium</taxon>
    </lineage>
</organism>
<evidence type="ECO:0000313" key="1">
    <source>
        <dbReference type="EMBL" id="KAB5588282.1"/>
    </source>
</evidence>
<sequence length="164" mass="18394">MAAGVFGPLKLVVDELIECIDIHEWQGVSNSRTECTLLQKELEGGFEELRQHFSSTAPPTMTASVESLCRSIQEELAYVQGKRAEGVNGKPIDPREHLDRIVSCYQRIEGHLRRLLLNINLDMWEIVDELATDLSPSRSARYSSSRAVELKQGLSIDTRVDVLA</sequence>
<evidence type="ECO:0000313" key="2">
    <source>
        <dbReference type="Proteomes" id="UP000383932"/>
    </source>
</evidence>
<comment type="caution">
    <text evidence="1">The sequence shown here is derived from an EMBL/GenBank/DDBJ whole genome shotgun (WGS) entry which is preliminary data.</text>
</comment>
<reference evidence="1 2" key="1">
    <citation type="journal article" date="2019" name="Fungal Biol. Biotechnol.">
        <title>Draft genome sequence of fastidious pathogen Ceratobasidium theobromae, which causes vascular-streak dieback in Theobroma cacao.</title>
        <authorList>
            <person name="Ali S.S."/>
            <person name="Asman A."/>
            <person name="Shao J."/>
            <person name="Firmansyah A.P."/>
            <person name="Susilo A.W."/>
            <person name="Rosmana A."/>
            <person name="McMahon P."/>
            <person name="Junaid M."/>
            <person name="Guest D."/>
            <person name="Kheng T.Y."/>
            <person name="Meinhardt L.W."/>
            <person name="Bailey B.A."/>
        </authorList>
    </citation>
    <scope>NUCLEOTIDE SEQUENCE [LARGE SCALE GENOMIC DNA]</scope>
    <source>
        <strain evidence="1 2">CT2</strain>
    </source>
</reference>
<protein>
    <submittedName>
        <fullName evidence="1">Notchless protein</fullName>
    </submittedName>
</protein>
<proteinExistence type="predicted"/>
<name>A0A5N5Q940_9AGAM</name>
<keyword evidence="2" id="KW-1185">Reference proteome</keyword>
<dbReference type="AlphaFoldDB" id="A0A5N5Q940"/>
<gene>
    <name evidence="1" type="ORF">CTheo_8277</name>
</gene>
<dbReference type="OrthoDB" id="3266026at2759"/>
<dbReference type="Proteomes" id="UP000383932">
    <property type="component" value="Unassembled WGS sequence"/>
</dbReference>
<dbReference type="EMBL" id="SSOP01000502">
    <property type="protein sequence ID" value="KAB5588282.1"/>
    <property type="molecule type" value="Genomic_DNA"/>
</dbReference>
<accession>A0A5N5Q940</accession>